<evidence type="ECO:0000313" key="3">
    <source>
        <dbReference type="Proteomes" id="UP001367676"/>
    </source>
</evidence>
<dbReference type="PROSITE" id="PS51155">
    <property type="entry name" value="CHIT_BIND_RR_2"/>
    <property type="match status" value="2"/>
</dbReference>
<accession>A0AAN9THG0</accession>
<proteinExistence type="predicted"/>
<dbReference type="PANTHER" id="PTHR10380">
    <property type="entry name" value="CUTICLE PROTEIN"/>
    <property type="match status" value="1"/>
</dbReference>
<dbReference type="InterPro" id="IPR000618">
    <property type="entry name" value="Insect_cuticle"/>
</dbReference>
<organism evidence="2 3">
    <name type="scientific">Parthenolecanium corni</name>
    <dbReference type="NCBI Taxonomy" id="536013"/>
    <lineage>
        <taxon>Eukaryota</taxon>
        <taxon>Metazoa</taxon>
        <taxon>Ecdysozoa</taxon>
        <taxon>Arthropoda</taxon>
        <taxon>Hexapoda</taxon>
        <taxon>Insecta</taxon>
        <taxon>Pterygota</taxon>
        <taxon>Neoptera</taxon>
        <taxon>Paraneoptera</taxon>
        <taxon>Hemiptera</taxon>
        <taxon>Sternorrhyncha</taxon>
        <taxon>Coccoidea</taxon>
        <taxon>Coccidae</taxon>
        <taxon>Parthenolecanium</taxon>
    </lineage>
</organism>
<evidence type="ECO:0000256" key="1">
    <source>
        <dbReference type="PROSITE-ProRule" id="PRU00497"/>
    </source>
</evidence>
<evidence type="ECO:0000313" key="2">
    <source>
        <dbReference type="EMBL" id="KAK7591230.1"/>
    </source>
</evidence>
<gene>
    <name evidence="2" type="ORF">V9T40_002843</name>
</gene>
<dbReference type="EMBL" id="JBBCAQ010000022">
    <property type="protein sequence ID" value="KAK7591230.1"/>
    <property type="molecule type" value="Genomic_DNA"/>
</dbReference>
<keyword evidence="1" id="KW-0193">Cuticle</keyword>
<evidence type="ECO:0008006" key="4">
    <source>
        <dbReference type="Google" id="ProtNLM"/>
    </source>
</evidence>
<reference evidence="2 3" key="1">
    <citation type="submission" date="2024-03" db="EMBL/GenBank/DDBJ databases">
        <title>Adaptation during the transition from Ophiocordyceps entomopathogen to insect associate is accompanied by gene loss and intensified selection.</title>
        <authorList>
            <person name="Ward C.M."/>
            <person name="Onetto C.A."/>
            <person name="Borneman A.R."/>
        </authorList>
    </citation>
    <scope>NUCLEOTIDE SEQUENCE [LARGE SCALE GENOMIC DNA]</scope>
    <source>
        <strain evidence="2">AWRI1</strain>
        <tissue evidence="2">Single Adult Female</tissue>
    </source>
</reference>
<dbReference type="PANTHER" id="PTHR10380:SF196">
    <property type="entry name" value="CUTICULAR PROTEIN 72EA"/>
    <property type="match status" value="1"/>
</dbReference>
<sequence length="406" mass="44465">MFYEEFAKEEKKKKLTNTMDEKQSKAEVIQCLGQYKLVAVEWGGYFVSTHNNLAVLMWLAGASVYAKPSLFTFPTYYEQLAAAAAPRHNLLHSVKSQFHAQDELGQYTYGYNDGLSSKVESKTADGITQGSYAYVDSNGILQNVNYISDDVNGFRVSASNLPTAHGYQYPVVHQDAAATAAVIAHENPTQTILALSTEDLRASSEAHPTDSVSPTEIAEQLKSTESTKLTTIEKQNTTEIAADVTANTLSNVSPTTATVFPTYSTYQPFAHLSWYPQPALAPLPLTSFRYEPVAQVAPVAQVSHIAPVYSQFHSQDEYGQYSYGYSGGPSSKVEVKTLDGITRGGYSYVDANGILQKVNYISDPINGFRVAATNLPISNIATAYYPAEYHLPELNLLAHSDKSKND</sequence>
<dbReference type="Pfam" id="PF00379">
    <property type="entry name" value="Chitin_bind_4"/>
    <property type="match status" value="2"/>
</dbReference>
<keyword evidence="3" id="KW-1185">Reference proteome</keyword>
<dbReference type="GO" id="GO:0008010">
    <property type="term" value="F:structural constituent of chitin-based larval cuticle"/>
    <property type="evidence" value="ECO:0007669"/>
    <property type="project" value="TreeGrafter"/>
</dbReference>
<protein>
    <recommendedName>
        <fullName evidence="4">Cuticle protein 6</fullName>
    </recommendedName>
</protein>
<dbReference type="AlphaFoldDB" id="A0AAN9THG0"/>
<dbReference type="Proteomes" id="UP001367676">
    <property type="component" value="Unassembled WGS sequence"/>
</dbReference>
<dbReference type="InterPro" id="IPR050468">
    <property type="entry name" value="Cuticle_Struct_Prot"/>
</dbReference>
<dbReference type="GO" id="GO:0062129">
    <property type="term" value="C:chitin-based extracellular matrix"/>
    <property type="evidence" value="ECO:0007669"/>
    <property type="project" value="TreeGrafter"/>
</dbReference>
<comment type="caution">
    <text evidence="2">The sequence shown here is derived from an EMBL/GenBank/DDBJ whole genome shotgun (WGS) entry which is preliminary data.</text>
</comment>
<name>A0AAN9THG0_9HEMI</name>